<accession>A0AAW0BYU5</accession>
<keyword evidence="4" id="KW-0256">Endoplasmic reticulum</keyword>
<dbReference type="EMBL" id="JAWWNJ010000024">
    <property type="protein sequence ID" value="KAK7031507.1"/>
    <property type="molecule type" value="Genomic_DNA"/>
</dbReference>
<evidence type="ECO:0000313" key="10">
    <source>
        <dbReference type="EMBL" id="KAK7031507.1"/>
    </source>
</evidence>
<comment type="similarity">
    <text evidence="7">Belongs to the glycosyltransferase 68 family.</text>
</comment>
<dbReference type="GO" id="GO:0005783">
    <property type="term" value="C:endoplasmic reticulum"/>
    <property type="evidence" value="ECO:0007669"/>
    <property type="project" value="UniProtKB-SubCell"/>
</dbReference>
<evidence type="ECO:0000256" key="5">
    <source>
        <dbReference type="ARBA" id="ARBA00023253"/>
    </source>
</evidence>
<evidence type="ECO:0000256" key="6">
    <source>
        <dbReference type="ARBA" id="ARBA00023277"/>
    </source>
</evidence>
<gene>
    <name evidence="10" type="ORF">R3P38DRAFT_2924051</name>
</gene>
<keyword evidence="5" id="KW-0294">Fucose metabolism</keyword>
<proteinExistence type="inferred from homology"/>
<sequence length="467" mass="52403">MLAARRCLHTSGVAVGVLLALTVLFRGFADQSANNPAVSSGVTFDSAARLYHPEPGTLEATTVTVTVHKPASTSPTPLLVKEVATALLKENLRPEVKYIAGWPVFGWNNQVIQYMNLLYLALITERVPILAPFSPFTSGHVDTATVVNFSEVFDLPRLQKELKRPILEWWQVKDSESPMMDELGCWSLERSAWNATWQTPQPIHLKLDISYSVAPNWIKLVPEDYNDQQVTFWALAALGFADTKPVNVTTVESPATQKSIVPDDQLLCFDNLYFVCAHEAWEFSNRRYAPAWRFVGRHMHWSSKVQDLADQYIRKAFLIKPSVQIPPYITIHVRRGDFREQCGGVPVNECLAPLSAYAKRVEEAKAELRSTKGIRVDHVIMTSDEDDPEWWNEVHGLGWVSIDHSRTVEEYGPWYPPFIDSAIQSGGIGFVATHKSTVSIVADRRVSAWNSGVVKTVLWGHLGADDH</sequence>
<reference evidence="10 11" key="1">
    <citation type="journal article" date="2024" name="J Genomics">
        <title>Draft genome sequencing and assembly of Favolaschia claudopus CIRM-BRFM 2984 isolated from oak limbs.</title>
        <authorList>
            <person name="Navarro D."/>
            <person name="Drula E."/>
            <person name="Chaduli D."/>
            <person name="Cazenave R."/>
            <person name="Ahrendt S."/>
            <person name="Wang J."/>
            <person name="Lipzen A."/>
            <person name="Daum C."/>
            <person name="Barry K."/>
            <person name="Grigoriev I.V."/>
            <person name="Favel A."/>
            <person name="Rosso M.N."/>
            <person name="Martin F."/>
        </authorList>
    </citation>
    <scope>NUCLEOTIDE SEQUENCE [LARGE SCALE GENOMIC DNA]</scope>
    <source>
        <strain evidence="10 11">CIRM-BRFM 2984</strain>
    </source>
</reference>
<dbReference type="PANTHER" id="PTHR13398:SF0">
    <property type="entry name" value="GDP-FUCOSE PROTEIN O-FUCOSYLTRANSFERASE 2"/>
    <property type="match status" value="1"/>
</dbReference>
<dbReference type="Pfam" id="PF10250">
    <property type="entry name" value="O-FucT"/>
    <property type="match status" value="1"/>
</dbReference>
<dbReference type="Gene3D" id="3.40.50.11350">
    <property type="match status" value="1"/>
</dbReference>
<dbReference type="InterPro" id="IPR019378">
    <property type="entry name" value="GDP-Fuc_O-FucTrfase"/>
</dbReference>
<dbReference type="CDD" id="cd11296">
    <property type="entry name" value="O-FucT_like"/>
    <property type="match status" value="1"/>
</dbReference>
<dbReference type="InterPro" id="IPR045130">
    <property type="entry name" value="OFUT2-like"/>
</dbReference>
<evidence type="ECO:0000256" key="9">
    <source>
        <dbReference type="SAM" id="SignalP"/>
    </source>
</evidence>
<comment type="pathway">
    <text evidence="2">Protein modification; protein glycosylation.</text>
</comment>
<feature type="chain" id="PRO_5043709974" description="GDP-fucose protein O-fucosyltransferase 2" evidence="9">
    <location>
        <begin position="30"/>
        <end position="467"/>
    </location>
</feature>
<dbReference type="AlphaFoldDB" id="A0AAW0BYU5"/>
<evidence type="ECO:0000256" key="4">
    <source>
        <dbReference type="ARBA" id="ARBA00022824"/>
    </source>
</evidence>
<comment type="caution">
    <text evidence="10">The sequence shown here is derived from an EMBL/GenBank/DDBJ whole genome shotgun (WGS) entry which is preliminary data.</text>
</comment>
<evidence type="ECO:0000256" key="3">
    <source>
        <dbReference type="ARBA" id="ARBA00022679"/>
    </source>
</evidence>
<keyword evidence="9" id="KW-0732">Signal</keyword>
<evidence type="ECO:0000256" key="8">
    <source>
        <dbReference type="ARBA" id="ARBA00026232"/>
    </source>
</evidence>
<keyword evidence="6" id="KW-0119">Carbohydrate metabolism</keyword>
<evidence type="ECO:0000313" key="11">
    <source>
        <dbReference type="Proteomes" id="UP001362999"/>
    </source>
</evidence>
<evidence type="ECO:0000256" key="7">
    <source>
        <dbReference type="ARBA" id="ARBA00025803"/>
    </source>
</evidence>
<feature type="signal peptide" evidence="9">
    <location>
        <begin position="1"/>
        <end position="29"/>
    </location>
</feature>
<dbReference type="Proteomes" id="UP001362999">
    <property type="component" value="Unassembled WGS sequence"/>
</dbReference>
<evidence type="ECO:0000256" key="2">
    <source>
        <dbReference type="ARBA" id="ARBA00004922"/>
    </source>
</evidence>
<comment type="subcellular location">
    <subcellularLocation>
        <location evidence="1">Endoplasmic reticulum</location>
    </subcellularLocation>
</comment>
<protein>
    <recommendedName>
        <fullName evidence="8">GDP-fucose protein O-fucosyltransferase 2</fullName>
    </recommendedName>
</protein>
<keyword evidence="11" id="KW-1185">Reference proteome</keyword>
<organism evidence="10 11">
    <name type="scientific">Favolaschia claudopus</name>
    <dbReference type="NCBI Taxonomy" id="2862362"/>
    <lineage>
        <taxon>Eukaryota</taxon>
        <taxon>Fungi</taxon>
        <taxon>Dikarya</taxon>
        <taxon>Basidiomycota</taxon>
        <taxon>Agaricomycotina</taxon>
        <taxon>Agaricomycetes</taxon>
        <taxon>Agaricomycetidae</taxon>
        <taxon>Agaricales</taxon>
        <taxon>Marasmiineae</taxon>
        <taxon>Mycenaceae</taxon>
        <taxon>Favolaschia</taxon>
    </lineage>
</organism>
<dbReference type="GO" id="GO:0006004">
    <property type="term" value="P:fucose metabolic process"/>
    <property type="evidence" value="ECO:0007669"/>
    <property type="project" value="UniProtKB-KW"/>
</dbReference>
<dbReference type="PANTHER" id="PTHR13398">
    <property type="entry name" value="GDP-FUCOSE PROTEIN O-FUCOSYLTRANSFERASE 2"/>
    <property type="match status" value="1"/>
</dbReference>
<evidence type="ECO:0000256" key="1">
    <source>
        <dbReference type="ARBA" id="ARBA00004240"/>
    </source>
</evidence>
<name>A0AAW0BYU5_9AGAR</name>
<dbReference type="GO" id="GO:0046922">
    <property type="term" value="F:peptide-O-fucosyltransferase activity"/>
    <property type="evidence" value="ECO:0007669"/>
    <property type="project" value="InterPro"/>
</dbReference>
<keyword evidence="3" id="KW-0808">Transferase</keyword>